<dbReference type="GO" id="GO:0030246">
    <property type="term" value="F:carbohydrate binding"/>
    <property type="evidence" value="ECO:0007669"/>
    <property type="project" value="UniProtKB-KW"/>
</dbReference>
<evidence type="ECO:0000259" key="4">
    <source>
        <dbReference type="PROSITE" id="PS50041"/>
    </source>
</evidence>
<dbReference type="SUPFAM" id="SSF56436">
    <property type="entry name" value="C-type lectin-like"/>
    <property type="match status" value="1"/>
</dbReference>
<keyword evidence="3" id="KW-0732">Signal</keyword>
<dbReference type="InterPro" id="IPR016186">
    <property type="entry name" value="C-type_lectin-like/link_sf"/>
</dbReference>
<dbReference type="EMBL" id="VOFY01000008">
    <property type="protein sequence ID" value="KAA8590158.1"/>
    <property type="molecule type" value="Genomic_DNA"/>
</dbReference>
<gene>
    <name evidence="5" type="ORF">FQN60_014092</name>
</gene>
<evidence type="ECO:0000256" key="3">
    <source>
        <dbReference type="SAM" id="SignalP"/>
    </source>
</evidence>
<feature type="signal peptide" evidence="3">
    <location>
        <begin position="1"/>
        <end position="19"/>
    </location>
</feature>
<dbReference type="Gene3D" id="3.10.100.10">
    <property type="entry name" value="Mannose-Binding Protein A, subunit A"/>
    <property type="match status" value="1"/>
</dbReference>
<feature type="domain" description="C-type lectin" evidence="4">
    <location>
        <begin position="171"/>
        <end position="234"/>
    </location>
</feature>
<evidence type="ECO:0000256" key="2">
    <source>
        <dbReference type="ARBA" id="ARBA00023157"/>
    </source>
</evidence>
<sequence>MGGTERLWLLASLCQVVLLTCEQHLNPVEVEVVFHSFPSTKDSDTYTVTCRTASNQLMYMEPFNHSACSPDCKMSLRLVEDPGGYNITLRASRKDTTLEAKAFHFSIQHDDYCSLDLETSQTTKLKGLQPGTRFKAKVVVTTFLKHLNMTLKQSFSSGMETAQCPPDWLADGRSCYTVRRKGLTWSDAQHHCSGLAAGSHLADLQTLEDLLFISSHLRRHNNLLLLWTGLNDQK</sequence>
<dbReference type="AlphaFoldDB" id="A0A5J5D601"/>
<proteinExistence type="predicted"/>
<name>A0A5J5D601_9PERO</name>
<evidence type="ECO:0000313" key="6">
    <source>
        <dbReference type="Proteomes" id="UP000327493"/>
    </source>
</evidence>
<dbReference type="Proteomes" id="UP000327493">
    <property type="component" value="Chromosome 8"/>
</dbReference>
<protein>
    <recommendedName>
        <fullName evidence="4">C-type lectin domain-containing protein</fullName>
    </recommendedName>
</protein>
<evidence type="ECO:0000313" key="5">
    <source>
        <dbReference type="EMBL" id="KAA8590158.1"/>
    </source>
</evidence>
<dbReference type="PANTHER" id="PTHR46746:SF9">
    <property type="entry name" value="CD209 ANTIGEN-LIKE PROTEIN C-LIKE"/>
    <property type="match status" value="1"/>
</dbReference>
<organism evidence="5 6">
    <name type="scientific">Etheostoma spectabile</name>
    <name type="common">orangethroat darter</name>
    <dbReference type="NCBI Taxonomy" id="54343"/>
    <lineage>
        <taxon>Eukaryota</taxon>
        <taxon>Metazoa</taxon>
        <taxon>Chordata</taxon>
        <taxon>Craniata</taxon>
        <taxon>Vertebrata</taxon>
        <taxon>Euteleostomi</taxon>
        <taxon>Actinopterygii</taxon>
        <taxon>Neopterygii</taxon>
        <taxon>Teleostei</taxon>
        <taxon>Neoteleostei</taxon>
        <taxon>Acanthomorphata</taxon>
        <taxon>Eupercaria</taxon>
        <taxon>Perciformes</taxon>
        <taxon>Percoidei</taxon>
        <taxon>Percidae</taxon>
        <taxon>Etheostomatinae</taxon>
        <taxon>Etheostoma</taxon>
    </lineage>
</organism>
<feature type="chain" id="PRO_5023936359" description="C-type lectin domain-containing protein" evidence="3">
    <location>
        <begin position="20"/>
        <end position="234"/>
    </location>
</feature>
<feature type="non-terminal residue" evidence="5">
    <location>
        <position position="234"/>
    </location>
</feature>
<keyword evidence="6" id="KW-1185">Reference proteome</keyword>
<keyword evidence="2" id="KW-1015">Disulfide bond</keyword>
<dbReference type="InterPro" id="IPR051379">
    <property type="entry name" value="C-type_Lectin_Receptor_IMM"/>
</dbReference>
<evidence type="ECO:0000256" key="1">
    <source>
        <dbReference type="ARBA" id="ARBA00022734"/>
    </source>
</evidence>
<accession>A0A5J5D601</accession>
<reference evidence="5 6" key="1">
    <citation type="submission" date="2019-08" db="EMBL/GenBank/DDBJ databases">
        <title>A chromosome-level genome assembly, high-density linkage maps, and genome scans reveal the genomic architecture of hybrid incompatibilities underlying speciation via character displacement in darters (Percidae: Etheostominae).</title>
        <authorList>
            <person name="Moran R.L."/>
            <person name="Catchen J.M."/>
            <person name="Fuller R.C."/>
        </authorList>
    </citation>
    <scope>NUCLEOTIDE SEQUENCE [LARGE SCALE GENOMIC DNA]</scope>
    <source>
        <strain evidence="5">EspeVRDwgs_2016</strain>
        <tissue evidence="5">Muscle</tissue>
    </source>
</reference>
<keyword evidence="1" id="KW-0430">Lectin</keyword>
<dbReference type="InterPro" id="IPR016187">
    <property type="entry name" value="CTDL_fold"/>
</dbReference>
<dbReference type="PROSITE" id="PS50041">
    <property type="entry name" value="C_TYPE_LECTIN_2"/>
    <property type="match status" value="1"/>
</dbReference>
<comment type="caution">
    <text evidence="5">The sequence shown here is derived from an EMBL/GenBank/DDBJ whole genome shotgun (WGS) entry which is preliminary data.</text>
</comment>
<dbReference type="PANTHER" id="PTHR46746">
    <property type="entry name" value="KILLER CELL LECTIN-LIKE RECEPTOR SUBFAMILY F MEMBER 2"/>
    <property type="match status" value="1"/>
</dbReference>
<dbReference type="InterPro" id="IPR001304">
    <property type="entry name" value="C-type_lectin-like"/>
</dbReference>